<evidence type="ECO:0000256" key="4">
    <source>
        <dbReference type="ARBA" id="ARBA00023136"/>
    </source>
</evidence>
<dbReference type="PANTHER" id="PTHR12011">
    <property type="entry name" value="ADHESION G-PROTEIN COUPLED RECEPTOR"/>
    <property type="match status" value="1"/>
</dbReference>
<feature type="domain" description="GAIN-B" evidence="6">
    <location>
        <begin position="1"/>
        <end position="148"/>
    </location>
</feature>
<dbReference type="GO" id="GO:0004930">
    <property type="term" value="F:G protein-coupled receptor activity"/>
    <property type="evidence" value="ECO:0007669"/>
    <property type="project" value="TreeGrafter"/>
</dbReference>
<dbReference type="AlphaFoldDB" id="A0AAZ3R2U3"/>
<dbReference type="GO" id="GO:0007189">
    <property type="term" value="P:adenylate cyclase-activating G protein-coupled receptor signaling pathway"/>
    <property type="evidence" value="ECO:0007669"/>
    <property type="project" value="TreeGrafter"/>
</dbReference>
<comment type="subcellular location">
    <subcellularLocation>
        <location evidence="1">Membrane</location>
    </subcellularLocation>
</comment>
<accession>A0AAZ3R2U3</accession>
<dbReference type="GeneTree" id="ENSGT00940000156341"/>
<dbReference type="PANTHER" id="PTHR12011:SF277">
    <property type="entry name" value="ADHESION G-PROTEIN COUPLED RECEPTOR G4"/>
    <property type="match status" value="1"/>
</dbReference>
<dbReference type="Ensembl" id="ENSOTST00005179173.1">
    <property type="protein sequence ID" value="ENSOTSP00005135546.1"/>
    <property type="gene ID" value="ENSOTSG00005078593.1"/>
</dbReference>
<organism evidence="7 8">
    <name type="scientific">Oncorhynchus tshawytscha</name>
    <name type="common">Chinook salmon</name>
    <name type="synonym">Salmo tshawytscha</name>
    <dbReference type="NCBI Taxonomy" id="74940"/>
    <lineage>
        <taxon>Eukaryota</taxon>
        <taxon>Metazoa</taxon>
        <taxon>Chordata</taxon>
        <taxon>Craniata</taxon>
        <taxon>Vertebrata</taxon>
        <taxon>Euteleostomi</taxon>
        <taxon>Actinopterygii</taxon>
        <taxon>Neopterygii</taxon>
        <taxon>Teleostei</taxon>
        <taxon>Protacanthopterygii</taxon>
        <taxon>Salmoniformes</taxon>
        <taxon>Salmonidae</taxon>
        <taxon>Salmoninae</taxon>
        <taxon>Oncorhynchus</taxon>
    </lineage>
</organism>
<dbReference type="InterPro" id="IPR000203">
    <property type="entry name" value="GPS"/>
</dbReference>
<evidence type="ECO:0000259" key="6">
    <source>
        <dbReference type="PROSITE" id="PS50221"/>
    </source>
</evidence>
<evidence type="ECO:0000256" key="5">
    <source>
        <dbReference type="ARBA" id="ARBA00023157"/>
    </source>
</evidence>
<keyword evidence="4" id="KW-0472">Membrane</keyword>
<evidence type="ECO:0000313" key="7">
    <source>
        <dbReference type="Ensembl" id="ENSOTSP00005135546.1"/>
    </source>
</evidence>
<keyword evidence="5" id="KW-1015">Disulfide bond</keyword>
<dbReference type="PROSITE" id="PS50221">
    <property type="entry name" value="GAIN_B"/>
    <property type="match status" value="1"/>
</dbReference>
<reference evidence="7" key="2">
    <citation type="submission" date="2025-08" db="UniProtKB">
        <authorList>
            <consortium name="Ensembl"/>
        </authorList>
    </citation>
    <scope>IDENTIFICATION</scope>
</reference>
<sequence length="176" mass="19449">MVGDKMSCFDQTNYTLVASAMAISVVDVDLGQFQVLTFGVSSAAEGLSPENNPDGKILNTYVVSASVTNASGPIKDLEEDVEVTLHHLTSNPLGKEVQCVYWDFNQNEGRGGWEQHGCRKHNTSADYTTCLCDHLTHFGVLLVMSFFEMHQGWLPCKKTVHKLCSHHDVLLYATIL</sequence>
<name>A0AAZ3R2U3_ONCTS</name>
<dbReference type="InterPro" id="IPR057244">
    <property type="entry name" value="GAIN_B"/>
</dbReference>
<evidence type="ECO:0000313" key="8">
    <source>
        <dbReference type="Proteomes" id="UP000694402"/>
    </source>
</evidence>
<reference evidence="7" key="3">
    <citation type="submission" date="2025-09" db="UniProtKB">
        <authorList>
            <consortium name="Ensembl"/>
        </authorList>
    </citation>
    <scope>IDENTIFICATION</scope>
</reference>
<evidence type="ECO:0000256" key="1">
    <source>
        <dbReference type="ARBA" id="ARBA00004370"/>
    </source>
</evidence>
<gene>
    <name evidence="7" type="primary">LOC112228942</name>
</gene>
<dbReference type="Pfam" id="PF01825">
    <property type="entry name" value="GPS"/>
    <property type="match status" value="1"/>
</dbReference>
<proteinExistence type="predicted"/>
<evidence type="ECO:0000256" key="2">
    <source>
        <dbReference type="ARBA" id="ARBA00022692"/>
    </source>
</evidence>
<dbReference type="InterPro" id="IPR046338">
    <property type="entry name" value="GAIN_dom_sf"/>
</dbReference>
<dbReference type="Proteomes" id="UP000694402">
    <property type="component" value="Unassembled WGS sequence"/>
</dbReference>
<evidence type="ECO:0000256" key="3">
    <source>
        <dbReference type="ARBA" id="ARBA00022989"/>
    </source>
</evidence>
<protein>
    <submittedName>
        <fullName evidence="7">Adhesion G protein-coupled receptor G4b</fullName>
    </submittedName>
</protein>
<dbReference type="Gene3D" id="2.60.220.50">
    <property type="match status" value="1"/>
</dbReference>
<keyword evidence="8" id="KW-1185">Reference proteome</keyword>
<reference evidence="8" key="1">
    <citation type="journal article" date="2018" name="PLoS ONE">
        <title>Chinook salmon (Oncorhynchus tshawytscha) genome and transcriptome.</title>
        <authorList>
            <person name="Christensen K.A."/>
            <person name="Leong J.S."/>
            <person name="Sakhrani D."/>
            <person name="Biagi C.A."/>
            <person name="Minkley D.R."/>
            <person name="Withler R.E."/>
            <person name="Rondeau E.B."/>
            <person name="Koop B.F."/>
            <person name="Devlin R.H."/>
        </authorList>
    </citation>
    <scope>NUCLEOTIDE SEQUENCE [LARGE SCALE GENOMIC DNA]</scope>
</reference>
<dbReference type="SMART" id="SM00303">
    <property type="entry name" value="GPS"/>
    <property type="match status" value="1"/>
</dbReference>
<keyword evidence="2" id="KW-0812">Transmembrane</keyword>
<keyword evidence="3" id="KW-1133">Transmembrane helix</keyword>
<dbReference type="GO" id="GO:0005886">
    <property type="term" value="C:plasma membrane"/>
    <property type="evidence" value="ECO:0007669"/>
    <property type="project" value="TreeGrafter"/>
</dbReference>